<evidence type="ECO:0000256" key="2">
    <source>
        <dbReference type="ARBA" id="ARBA00022630"/>
    </source>
</evidence>
<comment type="cofactor">
    <cofactor evidence="9">
        <name>[2Fe-2S] cluster</name>
        <dbReference type="ChEBI" id="CHEBI:190135"/>
    </cofactor>
</comment>
<evidence type="ECO:0000313" key="13">
    <source>
        <dbReference type="Proteomes" id="UP001152651"/>
    </source>
</evidence>
<dbReference type="PROSITE" id="PS51384">
    <property type="entry name" value="FAD_FR"/>
    <property type="match status" value="1"/>
</dbReference>
<feature type="domain" description="2Fe-2S ferredoxin-type" evidence="10">
    <location>
        <begin position="262"/>
        <end position="354"/>
    </location>
</feature>
<dbReference type="PRINTS" id="PR00410">
    <property type="entry name" value="PHEHYDRXLASE"/>
</dbReference>
<dbReference type="InterPro" id="IPR011884">
    <property type="entry name" value="PaaE"/>
</dbReference>
<keyword evidence="13" id="KW-1185">Reference proteome</keyword>
<feature type="domain" description="FAD-binding FR-type" evidence="11">
    <location>
        <begin position="2"/>
        <end position="106"/>
    </location>
</feature>
<dbReference type="SUPFAM" id="SSF52343">
    <property type="entry name" value="Ferredoxin reductase-like, C-terminal NADP-linked domain"/>
    <property type="match status" value="1"/>
</dbReference>
<dbReference type="Pfam" id="PF00111">
    <property type="entry name" value="Fer2"/>
    <property type="match status" value="1"/>
</dbReference>
<gene>
    <name evidence="12" type="ORF">FBBNIHIM_09020</name>
</gene>
<keyword evidence="2" id="KW-0285">Flavoprotein</keyword>
<dbReference type="SUPFAM" id="SSF54292">
    <property type="entry name" value="2Fe-2S ferredoxin-like"/>
    <property type="match status" value="1"/>
</dbReference>
<dbReference type="Gene3D" id="3.40.50.80">
    <property type="entry name" value="Nucleotide-binding domain of ferredoxin-NADP reductase (FNR) module"/>
    <property type="match status" value="1"/>
</dbReference>
<dbReference type="InterPro" id="IPR001433">
    <property type="entry name" value="OxRdtase_FAD/NAD-bd"/>
</dbReference>
<evidence type="ECO:0000256" key="8">
    <source>
        <dbReference type="ARBA" id="ARBA00023014"/>
    </source>
</evidence>
<dbReference type="InterPro" id="IPR001041">
    <property type="entry name" value="2Fe-2S_ferredoxin-type"/>
</dbReference>
<dbReference type="PROSITE" id="PS00197">
    <property type="entry name" value="2FE2S_FER_1"/>
    <property type="match status" value="1"/>
</dbReference>
<evidence type="ECO:0000256" key="7">
    <source>
        <dbReference type="ARBA" id="ARBA00023004"/>
    </source>
</evidence>
<evidence type="ECO:0000256" key="5">
    <source>
        <dbReference type="ARBA" id="ARBA00022827"/>
    </source>
</evidence>
<dbReference type="InterPro" id="IPR039261">
    <property type="entry name" value="FNR_nucleotide-bd"/>
</dbReference>
<keyword evidence="7" id="KW-0408">Iron</keyword>
<dbReference type="InterPro" id="IPR008333">
    <property type="entry name" value="Cbr1-like_FAD-bd_dom"/>
</dbReference>
<dbReference type="InterPro" id="IPR036010">
    <property type="entry name" value="2Fe-2S_ferredoxin-like_sf"/>
</dbReference>
<dbReference type="InterPro" id="IPR017927">
    <property type="entry name" value="FAD-bd_FR_type"/>
</dbReference>
<dbReference type="InterPro" id="IPR001709">
    <property type="entry name" value="Flavoprot_Pyr_Nucl_cyt_Rdtase"/>
</dbReference>
<accession>A0ABM9F8S9</accession>
<evidence type="ECO:0000259" key="11">
    <source>
        <dbReference type="PROSITE" id="PS51384"/>
    </source>
</evidence>
<evidence type="ECO:0000256" key="9">
    <source>
        <dbReference type="ARBA" id="ARBA00034078"/>
    </source>
</evidence>
<evidence type="ECO:0000256" key="1">
    <source>
        <dbReference type="ARBA" id="ARBA00001974"/>
    </source>
</evidence>
<keyword evidence="4" id="KW-0479">Metal-binding</keyword>
<dbReference type="CDD" id="cd00207">
    <property type="entry name" value="fer2"/>
    <property type="match status" value="1"/>
</dbReference>
<name>A0ABM9F8S9_9ENTR</name>
<dbReference type="InterPro" id="IPR050415">
    <property type="entry name" value="MRET"/>
</dbReference>
<dbReference type="CDD" id="cd06214">
    <property type="entry name" value="PA_degradation_oxidoreductase_like"/>
    <property type="match status" value="1"/>
</dbReference>
<keyword evidence="3" id="KW-0001">2Fe-2S</keyword>
<reference evidence="12" key="1">
    <citation type="submission" date="2022-05" db="EMBL/GenBank/DDBJ databases">
        <authorList>
            <person name="Blom J."/>
        </authorList>
    </citation>
    <scope>NUCLEOTIDE SEQUENCE</scope>
    <source>
        <strain evidence="12">Type strain: CPO20170097</strain>
    </source>
</reference>
<sequence>MTTFHSLTVAKVEPETRDAVTITFAVPDTLREAYAFRPGQHLTLKTRIGGEELRRCYSICRTGTPGQISVAVKAIEGGRFSRFAQSDIKQGMAFEVMVPQGHFGYQPQAERTARYLAIAAGSGITPMLAIIEATLNTETKSQFTLIYGNRSSQSMMFRQALADLKDKYPQRLQLINLFSQETVESELLSGHINSEKLHALARNLVQFDQIDEAFICGPAAMMDDAEIALRALGLPEKAIHLERFNTPGSTLKRVSTVQAEGRSVTIRHDGRDRQISLNAEDDSILDAALRQGADLPYACKGGVCATCKCKVLRGEVEMATNYSLEPDEVAAGYVLSCQALPKGDGVIVDFDAKGMA</sequence>
<evidence type="ECO:0000259" key="10">
    <source>
        <dbReference type="PROSITE" id="PS51085"/>
    </source>
</evidence>
<dbReference type="Pfam" id="PF00970">
    <property type="entry name" value="FAD_binding_6"/>
    <property type="match status" value="1"/>
</dbReference>
<keyword evidence="6" id="KW-0560">Oxidoreductase</keyword>
<evidence type="ECO:0000256" key="3">
    <source>
        <dbReference type="ARBA" id="ARBA00022714"/>
    </source>
</evidence>
<dbReference type="PANTHER" id="PTHR47354:SF8">
    <property type="entry name" value="1,2-PHENYLACETYL-COA EPOXIDASE, SUBUNIT E"/>
    <property type="match status" value="1"/>
</dbReference>
<dbReference type="RefSeq" id="WP_253897653.1">
    <property type="nucleotide sequence ID" value="NZ_CALSBS010000006.1"/>
</dbReference>
<dbReference type="InterPro" id="IPR012675">
    <property type="entry name" value="Beta-grasp_dom_sf"/>
</dbReference>
<dbReference type="PANTHER" id="PTHR47354">
    <property type="entry name" value="NADH OXIDOREDUCTASE HCR"/>
    <property type="match status" value="1"/>
</dbReference>
<dbReference type="SUPFAM" id="SSF63380">
    <property type="entry name" value="Riboflavin synthase domain-like"/>
    <property type="match status" value="1"/>
</dbReference>
<dbReference type="InterPro" id="IPR017938">
    <property type="entry name" value="Riboflavin_synthase-like_b-brl"/>
</dbReference>
<comment type="caution">
    <text evidence="12">The sequence shown here is derived from an EMBL/GenBank/DDBJ whole genome shotgun (WGS) entry which is preliminary data.</text>
</comment>
<evidence type="ECO:0000313" key="12">
    <source>
        <dbReference type="EMBL" id="CAH6636956.1"/>
    </source>
</evidence>
<dbReference type="PROSITE" id="PS51085">
    <property type="entry name" value="2FE2S_FER_2"/>
    <property type="match status" value="1"/>
</dbReference>
<dbReference type="Pfam" id="PF00175">
    <property type="entry name" value="NAD_binding_1"/>
    <property type="match status" value="1"/>
</dbReference>
<dbReference type="Gene3D" id="3.10.20.30">
    <property type="match status" value="1"/>
</dbReference>
<keyword evidence="5" id="KW-0274">FAD</keyword>
<proteinExistence type="predicted"/>
<dbReference type="Gene3D" id="2.40.30.10">
    <property type="entry name" value="Translation factors"/>
    <property type="match status" value="1"/>
</dbReference>
<comment type="cofactor">
    <cofactor evidence="1">
        <name>FAD</name>
        <dbReference type="ChEBI" id="CHEBI:57692"/>
    </cofactor>
</comment>
<evidence type="ECO:0000256" key="6">
    <source>
        <dbReference type="ARBA" id="ARBA00023002"/>
    </source>
</evidence>
<dbReference type="EMBL" id="CALSBS010000006">
    <property type="protein sequence ID" value="CAH6636956.1"/>
    <property type="molecule type" value="Genomic_DNA"/>
</dbReference>
<dbReference type="PRINTS" id="PR00371">
    <property type="entry name" value="FPNCR"/>
</dbReference>
<dbReference type="Proteomes" id="UP001152651">
    <property type="component" value="Unassembled WGS sequence"/>
</dbReference>
<keyword evidence="8" id="KW-0411">Iron-sulfur</keyword>
<evidence type="ECO:0000256" key="4">
    <source>
        <dbReference type="ARBA" id="ARBA00022723"/>
    </source>
</evidence>
<dbReference type="InterPro" id="IPR006058">
    <property type="entry name" value="2Fe2S_fd_BS"/>
</dbReference>
<organism evidence="12 13">
    <name type="scientific">Pseudocitrobacter vendiensis</name>
    <dbReference type="NCBI Taxonomy" id="2488306"/>
    <lineage>
        <taxon>Bacteria</taxon>
        <taxon>Pseudomonadati</taxon>
        <taxon>Pseudomonadota</taxon>
        <taxon>Gammaproteobacteria</taxon>
        <taxon>Enterobacterales</taxon>
        <taxon>Enterobacteriaceae</taxon>
        <taxon>Pseudocitrobacter</taxon>
    </lineage>
</organism>
<dbReference type="NCBIfam" id="TIGR02160">
    <property type="entry name" value="PA_CoA_Oxy5"/>
    <property type="match status" value="1"/>
</dbReference>
<protein>
    <submittedName>
        <fullName evidence="12">Phenylacetate-CoA oxygenase/reductase subunit PaaK</fullName>
    </submittedName>
</protein>